<dbReference type="AlphaFoldDB" id="A0A368VXY2"/>
<evidence type="ECO:0000256" key="1">
    <source>
        <dbReference type="ARBA" id="ARBA00023015"/>
    </source>
</evidence>
<keyword evidence="3" id="KW-0804">Transcription</keyword>
<dbReference type="Proteomes" id="UP000253495">
    <property type="component" value="Unassembled WGS sequence"/>
</dbReference>
<dbReference type="InterPro" id="IPR009057">
    <property type="entry name" value="Homeodomain-like_sf"/>
</dbReference>
<dbReference type="InterPro" id="IPR036271">
    <property type="entry name" value="Tet_transcr_reg_TetR-rel_C_sf"/>
</dbReference>
<dbReference type="GO" id="GO:0003700">
    <property type="term" value="F:DNA-binding transcription factor activity"/>
    <property type="evidence" value="ECO:0007669"/>
    <property type="project" value="TreeGrafter"/>
</dbReference>
<keyword evidence="2 4" id="KW-0238">DNA-binding</keyword>
<dbReference type="InterPro" id="IPR023772">
    <property type="entry name" value="DNA-bd_HTH_TetR-type_CS"/>
</dbReference>
<dbReference type="PROSITE" id="PS01081">
    <property type="entry name" value="HTH_TETR_1"/>
    <property type="match status" value="1"/>
</dbReference>
<feature type="domain" description="HTH tetR-type" evidence="5">
    <location>
        <begin position="22"/>
        <end position="82"/>
    </location>
</feature>
<dbReference type="Pfam" id="PF17932">
    <property type="entry name" value="TetR_C_24"/>
    <property type="match status" value="1"/>
</dbReference>
<dbReference type="InterPro" id="IPR050109">
    <property type="entry name" value="HTH-type_TetR-like_transc_reg"/>
</dbReference>
<reference evidence="6 7" key="1">
    <citation type="submission" date="2018-07" db="EMBL/GenBank/DDBJ databases">
        <title>Genomic Encyclopedia of Type Strains, Phase III (KMG-III): the genomes of soil and plant-associated and newly described type strains.</title>
        <authorList>
            <person name="Whitman W."/>
        </authorList>
    </citation>
    <scope>NUCLEOTIDE SEQUENCE [LARGE SCALE GENOMIC DNA]</scope>
    <source>
        <strain evidence="6 7">CECT 8575</strain>
    </source>
</reference>
<dbReference type="PANTHER" id="PTHR30055:SF234">
    <property type="entry name" value="HTH-TYPE TRANSCRIPTIONAL REGULATOR BETI"/>
    <property type="match status" value="1"/>
</dbReference>
<dbReference type="GO" id="GO:0000976">
    <property type="term" value="F:transcription cis-regulatory region binding"/>
    <property type="evidence" value="ECO:0007669"/>
    <property type="project" value="TreeGrafter"/>
</dbReference>
<organism evidence="6 7">
    <name type="scientific">Halopolyspora algeriensis</name>
    <dbReference type="NCBI Taxonomy" id="1500506"/>
    <lineage>
        <taxon>Bacteria</taxon>
        <taxon>Bacillati</taxon>
        <taxon>Actinomycetota</taxon>
        <taxon>Actinomycetes</taxon>
        <taxon>Actinomycetes incertae sedis</taxon>
        <taxon>Halopolyspora</taxon>
    </lineage>
</organism>
<dbReference type="Gene3D" id="1.10.357.10">
    <property type="entry name" value="Tetracycline Repressor, domain 2"/>
    <property type="match status" value="1"/>
</dbReference>
<dbReference type="PROSITE" id="PS50977">
    <property type="entry name" value="HTH_TETR_2"/>
    <property type="match status" value="1"/>
</dbReference>
<dbReference type="EMBL" id="QPJC01000002">
    <property type="protein sequence ID" value="RCW45702.1"/>
    <property type="molecule type" value="Genomic_DNA"/>
</dbReference>
<proteinExistence type="predicted"/>
<dbReference type="SUPFAM" id="SSF48498">
    <property type="entry name" value="Tetracyclin repressor-like, C-terminal domain"/>
    <property type="match status" value="1"/>
</dbReference>
<dbReference type="Pfam" id="PF00440">
    <property type="entry name" value="TetR_N"/>
    <property type="match status" value="1"/>
</dbReference>
<sequence length="224" mass="25007">MPSRPRSQAQDPDEAARAARAEWRSRQLLDAAARLMERDGFHGVSMQALAEEASVSVGLIYRYFGGKDDLLLAVIVDVLEAFATRVPSAVEEAGNDPVERIAAAFRAYCDVIDEHRHAAVLTYRESRTLGSEGRNKIKSMEIDTSEPLRAAIRDGASSGLLIAVDTELVAHDLLLMAHGWALKHWYLEQTLRFDDYVTKQTALVLNAIVEPQHRPHYRHLLATH</sequence>
<evidence type="ECO:0000256" key="3">
    <source>
        <dbReference type="ARBA" id="ARBA00023163"/>
    </source>
</evidence>
<protein>
    <submittedName>
        <fullName evidence="6">TetR family transcriptional regulator</fullName>
    </submittedName>
</protein>
<name>A0A368VXY2_9ACTN</name>
<evidence type="ECO:0000259" key="5">
    <source>
        <dbReference type="PROSITE" id="PS50977"/>
    </source>
</evidence>
<gene>
    <name evidence="6" type="ORF">DFQ14_1023</name>
</gene>
<dbReference type="PANTHER" id="PTHR30055">
    <property type="entry name" value="HTH-TYPE TRANSCRIPTIONAL REGULATOR RUTR"/>
    <property type="match status" value="1"/>
</dbReference>
<feature type="DNA-binding region" description="H-T-H motif" evidence="4">
    <location>
        <begin position="45"/>
        <end position="64"/>
    </location>
</feature>
<evidence type="ECO:0000313" key="7">
    <source>
        <dbReference type="Proteomes" id="UP000253495"/>
    </source>
</evidence>
<dbReference type="SUPFAM" id="SSF46689">
    <property type="entry name" value="Homeodomain-like"/>
    <property type="match status" value="1"/>
</dbReference>
<dbReference type="Gene3D" id="1.10.10.60">
    <property type="entry name" value="Homeodomain-like"/>
    <property type="match status" value="1"/>
</dbReference>
<evidence type="ECO:0000256" key="4">
    <source>
        <dbReference type="PROSITE-ProRule" id="PRU00335"/>
    </source>
</evidence>
<dbReference type="InterPro" id="IPR041490">
    <property type="entry name" value="KstR2_TetR_C"/>
</dbReference>
<dbReference type="PRINTS" id="PR00455">
    <property type="entry name" value="HTHTETR"/>
</dbReference>
<keyword evidence="1" id="KW-0805">Transcription regulation</keyword>
<dbReference type="RefSeq" id="WP_246195648.1">
    <property type="nucleotide sequence ID" value="NZ_QPJC01000002.1"/>
</dbReference>
<evidence type="ECO:0000256" key="2">
    <source>
        <dbReference type="ARBA" id="ARBA00023125"/>
    </source>
</evidence>
<comment type="caution">
    <text evidence="6">The sequence shown here is derived from an EMBL/GenBank/DDBJ whole genome shotgun (WGS) entry which is preliminary data.</text>
</comment>
<dbReference type="InterPro" id="IPR001647">
    <property type="entry name" value="HTH_TetR"/>
</dbReference>
<evidence type="ECO:0000313" key="6">
    <source>
        <dbReference type="EMBL" id="RCW45702.1"/>
    </source>
</evidence>
<accession>A0A368VXY2</accession>
<keyword evidence="7" id="KW-1185">Reference proteome</keyword>